<protein>
    <recommendedName>
        <fullName evidence="4">DUF4328 domain-containing protein</fullName>
    </recommendedName>
</protein>
<feature type="transmembrane region" description="Helical" evidence="1">
    <location>
        <begin position="48"/>
        <end position="68"/>
    </location>
</feature>
<comment type="caution">
    <text evidence="2">The sequence shown here is derived from an EMBL/GenBank/DDBJ whole genome shotgun (WGS) entry which is preliminary data.</text>
</comment>
<gene>
    <name evidence="2" type="ORF">DI53_1565</name>
</gene>
<evidence type="ECO:0008006" key="4">
    <source>
        <dbReference type="Google" id="ProtNLM"/>
    </source>
</evidence>
<keyword evidence="1" id="KW-1133">Transmembrane helix</keyword>
<dbReference type="PATRIC" id="fig|1229276.3.peg.1620"/>
<keyword evidence="3" id="KW-1185">Reference proteome</keyword>
<name>A0A0B8T1H2_9SPHI</name>
<reference evidence="2 3" key="2">
    <citation type="journal article" date="2015" name="PLoS ONE">
        <title>Whole-Genome Optical Mapping and Finished Genome Sequence of Sphingobacterium deserti sp. nov., a New Species Isolated from the Western Desert of China.</title>
        <authorList>
            <person name="Teng C."/>
            <person name="Zhou Z."/>
            <person name="Molnar I."/>
            <person name="Li X."/>
            <person name="Tang R."/>
            <person name="Chen M."/>
            <person name="Wang L."/>
            <person name="Su S."/>
            <person name="Zhang W."/>
            <person name="Lin M."/>
        </authorList>
    </citation>
    <scope>NUCLEOTIDE SEQUENCE [LARGE SCALE GENOMIC DNA]</scope>
    <source>
        <strain evidence="3">ACCC05744</strain>
    </source>
</reference>
<dbReference type="OrthoDB" id="674197at2"/>
<proteinExistence type="predicted"/>
<dbReference type="EMBL" id="JJMU01000024">
    <property type="protein sequence ID" value="KGE14536.1"/>
    <property type="molecule type" value="Genomic_DNA"/>
</dbReference>
<keyword evidence="1" id="KW-0812">Transmembrane</keyword>
<keyword evidence="1" id="KW-0472">Membrane</keyword>
<organism evidence="2 3">
    <name type="scientific">Sphingobacterium deserti</name>
    <dbReference type="NCBI Taxonomy" id="1229276"/>
    <lineage>
        <taxon>Bacteria</taxon>
        <taxon>Pseudomonadati</taxon>
        <taxon>Bacteroidota</taxon>
        <taxon>Sphingobacteriia</taxon>
        <taxon>Sphingobacteriales</taxon>
        <taxon>Sphingobacteriaceae</taxon>
        <taxon>Sphingobacterium</taxon>
    </lineage>
</organism>
<evidence type="ECO:0000313" key="3">
    <source>
        <dbReference type="Proteomes" id="UP000031802"/>
    </source>
</evidence>
<sequence>MFEMLPENITTEMLYIALAAGAMRIIIWIVFAYTIYSTLKLIKKENRNILPGQVWYIALPLFNIYWNFEVVRRLTDSLNNEFYDRQVEVDERPTQKWGMLFAWTFLISNIPLPLFILTVIFVLHLVYFITYWVKIHEHKVLLKMHIQQFGEDYKVQTKEDED</sequence>
<evidence type="ECO:0000256" key="1">
    <source>
        <dbReference type="SAM" id="Phobius"/>
    </source>
</evidence>
<evidence type="ECO:0000313" key="2">
    <source>
        <dbReference type="EMBL" id="KGE14536.1"/>
    </source>
</evidence>
<reference evidence="3" key="1">
    <citation type="submission" date="2014-04" db="EMBL/GenBank/DDBJ databases">
        <title>Whole-Genome optical mapping and complete genome sequence of Sphingobacterium deserti sp. nov., a new spaces isolated from desert in the west of China.</title>
        <authorList>
            <person name="Teng C."/>
            <person name="Zhou Z."/>
            <person name="Li X."/>
            <person name="Chen M."/>
            <person name="Lin M."/>
            <person name="Wang L."/>
            <person name="Su S."/>
            <person name="Zhang C."/>
            <person name="Zhang W."/>
        </authorList>
    </citation>
    <scope>NUCLEOTIDE SEQUENCE [LARGE SCALE GENOMIC DNA]</scope>
    <source>
        <strain evidence="3">ACCC05744</strain>
    </source>
</reference>
<dbReference type="AlphaFoldDB" id="A0A0B8T1H2"/>
<dbReference type="STRING" id="1229276.DI53_1565"/>
<feature type="transmembrane region" description="Helical" evidence="1">
    <location>
        <begin position="100"/>
        <end position="133"/>
    </location>
</feature>
<dbReference type="RefSeq" id="WP_037497348.1">
    <property type="nucleotide sequence ID" value="NZ_JJMU01000024.1"/>
</dbReference>
<dbReference type="Proteomes" id="UP000031802">
    <property type="component" value="Unassembled WGS sequence"/>
</dbReference>
<accession>A0A0B8T1H2</accession>
<dbReference type="eggNOG" id="ENOG5030JWH">
    <property type="taxonomic scope" value="Bacteria"/>
</dbReference>
<feature type="transmembrane region" description="Helical" evidence="1">
    <location>
        <begin position="13"/>
        <end position="36"/>
    </location>
</feature>